<dbReference type="EMBL" id="RBXO01000001">
    <property type="protein sequence ID" value="RKT54918.1"/>
    <property type="molecule type" value="Genomic_DNA"/>
</dbReference>
<feature type="domain" description="NAD(P)-binding" evidence="1">
    <location>
        <begin position="10"/>
        <end position="182"/>
    </location>
</feature>
<comment type="caution">
    <text evidence="2">The sequence shown here is derived from an EMBL/GenBank/DDBJ whole genome shotgun (WGS) entry which is preliminary data.</text>
</comment>
<sequence>MAHGRVLVTGATGNVGRQVVRQLADAGVAARALTRRPGAVFPPGTEVVAGDQFSPEAVRAATDGADAAFLVWPSPDARAARAVVEVMAARVGRIVFLSSGAVDDRLAEQVQPIARYHAEVERAITGAGVEWTFLRAHGFAANTLHWAPQIRAGDVVRGAYGRAAATLVHEADLAAVAVRALLDGTHHGRKYEVTGPELLTNIERVRAIGEAIGRPLRWQEVSRAEARARHWLPASLVDVVLDVEAAMVDHPFPPTSAVAEVTSAPARTFREWLADHREDFR</sequence>
<proteinExistence type="predicted"/>
<name>A0A495W532_9PSEU</name>
<accession>A0A495W532</accession>
<reference evidence="2 3" key="1">
    <citation type="submission" date="2018-10" db="EMBL/GenBank/DDBJ databases">
        <title>Sequencing the genomes of 1000 actinobacteria strains.</title>
        <authorList>
            <person name="Klenk H.-P."/>
        </authorList>
    </citation>
    <scope>NUCLEOTIDE SEQUENCE [LARGE SCALE GENOMIC DNA]</scope>
    <source>
        <strain evidence="2 3">DSM 43800</strain>
    </source>
</reference>
<gene>
    <name evidence="2" type="ORF">C8E97_3570</name>
</gene>
<dbReference type="Gene3D" id="3.40.50.720">
    <property type="entry name" value="NAD(P)-binding Rossmann-like Domain"/>
    <property type="match status" value="1"/>
</dbReference>
<dbReference type="Gene3D" id="3.90.25.10">
    <property type="entry name" value="UDP-galactose 4-epimerase, domain 1"/>
    <property type="match status" value="1"/>
</dbReference>
<evidence type="ECO:0000313" key="2">
    <source>
        <dbReference type="EMBL" id="RKT54918.1"/>
    </source>
</evidence>
<dbReference type="SUPFAM" id="SSF51735">
    <property type="entry name" value="NAD(P)-binding Rossmann-fold domains"/>
    <property type="match status" value="1"/>
</dbReference>
<dbReference type="PANTHER" id="PTHR43162">
    <property type="match status" value="1"/>
</dbReference>
<evidence type="ECO:0000313" key="3">
    <source>
        <dbReference type="Proteomes" id="UP000282084"/>
    </source>
</evidence>
<evidence type="ECO:0000259" key="1">
    <source>
        <dbReference type="Pfam" id="PF13460"/>
    </source>
</evidence>
<organism evidence="2 3">
    <name type="scientific">Saccharothrix australiensis</name>
    <dbReference type="NCBI Taxonomy" id="2072"/>
    <lineage>
        <taxon>Bacteria</taxon>
        <taxon>Bacillati</taxon>
        <taxon>Actinomycetota</taxon>
        <taxon>Actinomycetes</taxon>
        <taxon>Pseudonocardiales</taxon>
        <taxon>Pseudonocardiaceae</taxon>
        <taxon>Saccharothrix</taxon>
    </lineage>
</organism>
<dbReference type="AlphaFoldDB" id="A0A495W532"/>
<dbReference type="InterPro" id="IPR051604">
    <property type="entry name" value="Ergot_Alk_Oxidoreductase"/>
</dbReference>
<dbReference type="Proteomes" id="UP000282084">
    <property type="component" value="Unassembled WGS sequence"/>
</dbReference>
<dbReference type="OrthoDB" id="3207931at2"/>
<dbReference type="Pfam" id="PF13460">
    <property type="entry name" value="NAD_binding_10"/>
    <property type="match status" value="1"/>
</dbReference>
<dbReference type="InterPro" id="IPR016040">
    <property type="entry name" value="NAD(P)-bd_dom"/>
</dbReference>
<dbReference type="InterPro" id="IPR036291">
    <property type="entry name" value="NAD(P)-bd_dom_sf"/>
</dbReference>
<keyword evidence="3" id="KW-1185">Reference proteome</keyword>
<dbReference type="PANTHER" id="PTHR43162:SF1">
    <property type="entry name" value="PRESTALK A DIFFERENTIATION PROTEIN A"/>
    <property type="match status" value="1"/>
</dbReference>
<protein>
    <submittedName>
        <fullName evidence="2">Uncharacterized protein YbjT (DUF2867 family)</fullName>
    </submittedName>
</protein>